<dbReference type="Gene3D" id="3.40.50.1820">
    <property type="entry name" value="alpha/beta hydrolase"/>
    <property type="match status" value="1"/>
</dbReference>
<dbReference type="AlphaFoldDB" id="A0A7Y0DWA7"/>
<gene>
    <name evidence="2" type="ORF">HHO47_18830</name>
</gene>
<organism evidence="2 3">
    <name type="scientific">Pseudoalteromonas arctica</name>
    <dbReference type="NCBI Taxonomy" id="394751"/>
    <lineage>
        <taxon>Bacteria</taxon>
        <taxon>Pseudomonadati</taxon>
        <taxon>Pseudomonadota</taxon>
        <taxon>Gammaproteobacteria</taxon>
        <taxon>Alteromonadales</taxon>
        <taxon>Pseudoalteromonadaceae</taxon>
        <taxon>Pseudoalteromonas</taxon>
    </lineage>
</organism>
<comment type="caution">
    <text evidence="2">The sequence shown here is derived from an EMBL/GenBank/DDBJ whole genome shotgun (WGS) entry which is preliminary data.</text>
</comment>
<proteinExistence type="predicted"/>
<accession>A0A7Y0DWA7</accession>
<evidence type="ECO:0000313" key="3">
    <source>
        <dbReference type="Proteomes" id="UP000570493"/>
    </source>
</evidence>
<dbReference type="PANTHER" id="PTHR22946">
    <property type="entry name" value="DIENELACTONE HYDROLASE DOMAIN-CONTAINING PROTEIN-RELATED"/>
    <property type="match status" value="1"/>
</dbReference>
<dbReference type="SUPFAM" id="SSF53474">
    <property type="entry name" value="alpha/beta-Hydrolases"/>
    <property type="match status" value="1"/>
</dbReference>
<name>A0A7Y0DWA7_9GAMM</name>
<dbReference type="InterPro" id="IPR001375">
    <property type="entry name" value="Peptidase_S9_cat"/>
</dbReference>
<dbReference type="GO" id="GO:0006508">
    <property type="term" value="P:proteolysis"/>
    <property type="evidence" value="ECO:0007669"/>
    <property type="project" value="InterPro"/>
</dbReference>
<sequence>MTVLYRKMYLLIFLFISMSSESLLANEYVSFIKDNSFQELNHESIIRKGQCLSGLFSNYNNWREKLVAIGKVTDKEFEQRLTEKEYDYYKSSVNCVSIIYKVQNYYVRGFVLYPKVQKLSKLPAIVFNRGGNDSNRHTLKVGDLFLLPYQLAAAGNVVIASQYGGAQVWPEDREFAIGVDEFGGKELQDVLALVSILKSMPMVDIEKLGTVGWSRGSMMSLLALKSGAKIKSMALGGSLVDLSATAEERPEFEQQVLKRLIPKYANNKDKELFNRSAINWYQDLPSIPVLMLHGEDDQYVNPKHARLFHTLFSQQNKLAKYIEYPNGSHTLIEYSEKIQTEIINWFANTL</sequence>
<dbReference type="RefSeq" id="WP_169021675.1">
    <property type="nucleotide sequence ID" value="NZ_JABBMT010000070.1"/>
</dbReference>
<dbReference type="EMBL" id="JABBMT010000070">
    <property type="protein sequence ID" value="NMM42790.1"/>
    <property type="molecule type" value="Genomic_DNA"/>
</dbReference>
<protein>
    <submittedName>
        <fullName evidence="2">Prolyl oligopeptidase family serine peptidase</fullName>
    </submittedName>
</protein>
<dbReference type="InterPro" id="IPR029058">
    <property type="entry name" value="AB_hydrolase_fold"/>
</dbReference>
<evidence type="ECO:0000259" key="1">
    <source>
        <dbReference type="Pfam" id="PF00326"/>
    </source>
</evidence>
<keyword evidence="3" id="KW-1185">Reference proteome</keyword>
<dbReference type="Proteomes" id="UP000570493">
    <property type="component" value="Unassembled WGS sequence"/>
</dbReference>
<dbReference type="Pfam" id="PF00326">
    <property type="entry name" value="Peptidase_S9"/>
    <property type="match status" value="1"/>
</dbReference>
<dbReference type="InterPro" id="IPR050261">
    <property type="entry name" value="FrsA_esterase"/>
</dbReference>
<evidence type="ECO:0000313" key="2">
    <source>
        <dbReference type="EMBL" id="NMM42790.1"/>
    </source>
</evidence>
<feature type="domain" description="Peptidase S9 prolyl oligopeptidase catalytic" evidence="1">
    <location>
        <begin position="150"/>
        <end position="349"/>
    </location>
</feature>
<dbReference type="GO" id="GO:0008236">
    <property type="term" value="F:serine-type peptidase activity"/>
    <property type="evidence" value="ECO:0007669"/>
    <property type="project" value="InterPro"/>
</dbReference>
<reference evidence="2" key="1">
    <citation type="submission" date="2020-04" db="EMBL/GenBank/DDBJ databases">
        <title>Genome Sequencing for Pseudoaltermonas arctica.</title>
        <authorList>
            <person name="Elkins N.S."/>
        </authorList>
    </citation>
    <scope>NUCLEOTIDE SEQUENCE [LARGE SCALE GENOMIC DNA]</scope>
    <source>
        <strain evidence="2">NEC-BIFX-2020_0012</strain>
    </source>
</reference>